<keyword evidence="8" id="KW-0479">Metal-binding</keyword>
<dbReference type="Gene3D" id="2.70.98.10">
    <property type="match status" value="1"/>
</dbReference>
<dbReference type="InterPro" id="IPR000477">
    <property type="entry name" value="RT_dom"/>
</dbReference>
<dbReference type="Gene3D" id="2.40.70.10">
    <property type="entry name" value="Acid Proteases"/>
    <property type="match status" value="1"/>
</dbReference>
<evidence type="ECO:0000256" key="7">
    <source>
        <dbReference type="ARBA" id="ARBA00022918"/>
    </source>
</evidence>
<dbReference type="CDD" id="cd00303">
    <property type="entry name" value="retropepsin_like"/>
    <property type="match status" value="1"/>
</dbReference>
<dbReference type="GO" id="GO:0030246">
    <property type="term" value="F:carbohydrate binding"/>
    <property type="evidence" value="ECO:0007669"/>
    <property type="project" value="InterPro"/>
</dbReference>
<keyword evidence="3" id="KW-0548">Nucleotidyltransferase</keyword>
<feature type="domain" description="CCHC-type" evidence="10">
    <location>
        <begin position="738"/>
        <end position="753"/>
    </location>
</feature>
<dbReference type="InterPro" id="IPR001584">
    <property type="entry name" value="Integrase_cat-core"/>
</dbReference>
<dbReference type="Gene3D" id="1.10.340.70">
    <property type="match status" value="1"/>
</dbReference>
<dbReference type="GO" id="GO:0003676">
    <property type="term" value="F:nucleic acid binding"/>
    <property type="evidence" value="ECO:0007669"/>
    <property type="project" value="InterPro"/>
</dbReference>
<evidence type="ECO:0000259" key="12">
    <source>
        <dbReference type="PROSITE" id="PS50994"/>
    </source>
</evidence>
<evidence type="ECO:0000256" key="2">
    <source>
        <dbReference type="ARBA" id="ARBA00022679"/>
    </source>
</evidence>
<dbReference type="PANTHER" id="PTHR35046:SF9">
    <property type="entry name" value="RNA-DIRECTED DNA POLYMERASE"/>
    <property type="match status" value="1"/>
</dbReference>
<feature type="region of interest" description="Disordered" evidence="9">
    <location>
        <begin position="878"/>
        <end position="902"/>
    </location>
</feature>
<dbReference type="InterPro" id="IPR036875">
    <property type="entry name" value="Znf_CCHC_sf"/>
</dbReference>
<dbReference type="Pfam" id="PF06045">
    <property type="entry name" value="Rhamnogal_lyase"/>
    <property type="match status" value="1"/>
</dbReference>
<dbReference type="PROSITE" id="PS50158">
    <property type="entry name" value="ZF_CCHC"/>
    <property type="match status" value="1"/>
</dbReference>
<dbReference type="SUPFAM" id="SSF57756">
    <property type="entry name" value="Retrovirus zinc finger-like domains"/>
    <property type="match status" value="1"/>
</dbReference>
<dbReference type="InterPro" id="IPR041588">
    <property type="entry name" value="Integrase_H2C2"/>
</dbReference>
<dbReference type="EC" id="2.7.7.49" evidence="1"/>
<keyword evidence="2" id="KW-0808">Transferase</keyword>
<keyword evidence="5" id="KW-0255">Endonuclease</keyword>
<dbReference type="Gene3D" id="3.10.10.10">
    <property type="entry name" value="HIV Type 1 Reverse Transcriptase, subunit A, domain 1"/>
    <property type="match status" value="1"/>
</dbReference>
<feature type="domain" description="Reverse transcriptase" evidence="11">
    <location>
        <begin position="1005"/>
        <end position="1184"/>
    </location>
</feature>
<dbReference type="Gene3D" id="3.30.420.10">
    <property type="entry name" value="Ribonuclease H-like superfamily/Ribonuclease H"/>
    <property type="match status" value="2"/>
</dbReference>
<keyword evidence="8" id="KW-0863">Zinc-finger</keyword>
<dbReference type="PROSITE" id="PS50878">
    <property type="entry name" value="RT_POL"/>
    <property type="match status" value="1"/>
</dbReference>
<dbReference type="InterPro" id="IPR014718">
    <property type="entry name" value="GH-type_carb-bd"/>
</dbReference>
<evidence type="ECO:0000259" key="10">
    <source>
        <dbReference type="PROSITE" id="PS50158"/>
    </source>
</evidence>
<keyword evidence="7" id="KW-0695">RNA-directed DNA polymerase</keyword>
<dbReference type="Pfam" id="PF24626">
    <property type="entry name" value="SH3_Tf2-1"/>
    <property type="match status" value="1"/>
</dbReference>
<dbReference type="InterPro" id="IPR036397">
    <property type="entry name" value="RNaseH_sf"/>
</dbReference>
<evidence type="ECO:0000256" key="1">
    <source>
        <dbReference type="ARBA" id="ARBA00012493"/>
    </source>
</evidence>
<feature type="domain" description="Integrase catalytic" evidence="12">
    <location>
        <begin position="1404"/>
        <end position="1493"/>
    </location>
</feature>
<dbReference type="Pfam" id="PF17921">
    <property type="entry name" value="Integrase_H2C2"/>
    <property type="match status" value="1"/>
</dbReference>
<feature type="compositionally biased region" description="Low complexity" evidence="9">
    <location>
        <begin position="883"/>
        <end position="896"/>
    </location>
</feature>
<dbReference type="PROSITE" id="PS50994">
    <property type="entry name" value="INTEGRASE"/>
    <property type="match status" value="1"/>
</dbReference>
<dbReference type="InterPro" id="IPR021109">
    <property type="entry name" value="Peptidase_aspartic_dom_sf"/>
</dbReference>
<dbReference type="SUPFAM" id="SSF53098">
    <property type="entry name" value="Ribonuclease H-like"/>
    <property type="match status" value="1"/>
</dbReference>
<sequence>MAKKKLKLRNQDPYVILDNGLVKLTILRPQGYLTGISYGGMDNLLDIKSNESSRGYWDINWNLPGGQDIYTLLKGAEYSVVHESNDSLEISFKNTYNPSSTQGVKLPLSVDIRYILRTRVSGFYSYAIYDRPSGCPAFDLAQTRMVYKLRREKFHYMAITDEKQRIMPMPEDLLPGRGKQLIVPESVLLVNPINPDLKGEVDDKYQYSMDNKDGGVHGWISSGPIIGFWVIFPSQEFRNGGPTKQNLTVHTGPTCLAMLHGTHYIGEDILAHFEEGETWTKVFGPFFVYLNSTPDVSKAHNLWIDAKKQRLFEETAWPYDFVSSPYYVAAKERGSVSGRLFVQDRLVPTNEDFCLTKSFHGTTDSMSLLLRRCYSASLPLLVVMAPNITVANLADQFQEFKAKISTDVTTLETQITKLMAAQKTEFSSMSTDIAKLQASVTLLVTHLSTVTHEPSSTSAVLSSSCTPSLQAGLLPNPSKDSKFQGHLGLPSSSAGTSLVHSEPNFSAGSVPKLHYTQHTMVSPLVDATIPPRPHEHHVVHRNLDFEIARHAKPTAPDFDGRGDPTIFVDWISAMEDYFEWYDMSDAQRIRFAKLKLVGAAKQYWKATEHHLQQLGQTPGTSTVQDYYSRFVEHKLRSALQEELAVTVSRFIHGLRIDIKREVSRSRPNVLEDAYCQALEAEAYLRPQRRYPGYPGQPTTTNQARTTTPGLKTEFFGPSNPTAPPTKGPIVSSNSHIECFYCHAKGHIASRCPQRTLTISASTDDHCDIEIVDPLKGVGSTMNVISKSAVTRLNLKPEPHPHPFHVAWVDKTKLPVTERCLVSLKLGTCDEDIYLDLLPMNVAHVLLGRPWLYDHRVQNCGRENTYTFQHEGKSITLRPANPAIKPTKTTITTSSPSQTGNVSGPRLALLSYGEFEKESLETGVVFALVIKEISAAPSYQHPEPLHQLLNEFSDVMPDDLPNELPPMRDIQHAIDLVPGSQLPNLPHYRMNSSERAELNTQIQGLLDKGFIRHSLSPCAVPVLLTPKKDGSWRMCVDSRAINKITVKYRFPIPRLEDMLDELAGSKWFFKIDLRSGYHQIRIREGDEWKTAFKTPDGLYEWLVMPFGMSNAPSTFMRVMTHVLRPYIGKFLVVYFDDILIYSHSKEDHLQHLRTIFHMLRQEKLFVNLKKCSFLQDQDLFLGFIVSAAGISADPDKVHAIVNWPLPSTLTETRSFHGEKLNEAKQKYSTYDKEFYAIVRALRYWQYYLLPNEFVLYSDHQALRYLHSQRNVSSRHIKWIEYLQIFTFVIRHRPGVDNKVADALSLEVTAGNRRDHVDFLLRDGYLFRGTQLCIPRTSLRDFLVWELHAGGLAGHFGKDKTITLVADRFYWPSLKRDVAHILAQCRTCQLAKARKQSTGLYTPLPIPHTPWKDLSMDFVLGLPKTARGHDSILVVVDRFSKMAHFLPCSKAADASSVPKLFFKEVIRLHGLLVSIVSDRDVKFGNWDLILPVAEFAYNNLANRTTGKSPFEIVYGVMPRPPIDLAPLPIDARPSESATTFAEHIRRLHEEKLHARSMGPYRILRKLGANAYLVELPSDVHISPIFNISDLFPYRGTFTPPVATEITHAIVPPAAPRVPTSHAAPTD</sequence>
<comment type="caution">
    <text evidence="13">The sequence shown here is derived from an EMBL/GenBank/DDBJ whole genome shotgun (WGS) entry which is preliminary data.</text>
</comment>
<dbReference type="InterPro" id="IPR001878">
    <property type="entry name" value="Znf_CCHC"/>
</dbReference>
<evidence type="ECO:0000256" key="5">
    <source>
        <dbReference type="ARBA" id="ARBA00022759"/>
    </source>
</evidence>
<dbReference type="CDD" id="cd09274">
    <property type="entry name" value="RNase_HI_RT_Ty3"/>
    <property type="match status" value="1"/>
</dbReference>
<gene>
    <name evidence="13" type="ORF">L3X38_021000</name>
</gene>
<dbReference type="InterPro" id="IPR043502">
    <property type="entry name" value="DNA/RNA_pol_sf"/>
</dbReference>
<dbReference type="GO" id="GO:0015074">
    <property type="term" value="P:DNA integration"/>
    <property type="evidence" value="ECO:0007669"/>
    <property type="project" value="InterPro"/>
</dbReference>
<evidence type="ECO:0000256" key="6">
    <source>
        <dbReference type="ARBA" id="ARBA00022801"/>
    </source>
</evidence>
<evidence type="ECO:0000256" key="4">
    <source>
        <dbReference type="ARBA" id="ARBA00022722"/>
    </source>
</evidence>
<feature type="region of interest" description="Disordered" evidence="9">
    <location>
        <begin position="688"/>
        <end position="707"/>
    </location>
</feature>
<dbReference type="CDD" id="cd10320">
    <property type="entry name" value="RGL4_N"/>
    <property type="match status" value="1"/>
</dbReference>
<dbReference type="GO" id="GO:0003964">
    <property type="term" value="F:RNA-directed DNA polymerase activity"/>
    <property type="evidence" value="ECO:0007669"/>
    <property type="project" value="UniProtKB-KW"/>
</dbReference>
<proteinExistence type="predicted"/>
<evidence type="ECO:0000256" key="8">
    <source>
        <dbReference type="PROSITE-ProRule" id="PRU00047"/>
    </source>
</evidence>
<reference evidence="13 14" key="1">
    <citation type="journal article" date="2022" name="G3 (Bethesda)">
        <title>Whole-genome sequence and methylome profiling of the almond [Prunus dulcis (Mill.) D.A. Webb] cultivar 'Nonpareil'.</title>
        <authorList>
            <person name="D'Amico-Willman K.M."/>
            <person name="Ouma W.Z."/>
            <person name="Meulia T."/>
            <person name="Sideli G.M."/>
            <person name="Gradziel T.M."/>
            <person name="Fresnedo-Ramirez J."/>
        </authorList>
    </citation>
    <scope>NUCLEOTIDE SEQUENCE [LARGE SCALE GENOMIC DNA]</scope>
    <source>
        <strain evidence="13">Clone GOH B32 T37-40</strain>
    </source>
</reference>
<dbReference type="GO" id="GO:0016787">
    <property type="term" value="F:hydrolase activity"/>
    <property type="evidence" value="ECO:0007669"/>
    <property type="project" value="UniProtKB-KW"/>
</dbReference>
<evidence type="ECO:0000256" key="3">
    <source>
        <dbReference type="ARBA" id="ARBA00022695"/>
    </source>
</evidence>
<dbReference type="SUPFAM" id="SSF56672">
    <property type="entry name" value="DNA/RNA polymerases"/>
    <property type="match status" value="1"/>
</dbReference>
<dbReference type="InterPro" id="IPR041373">
    <property type="entry name" value="RT_RNaseH"/>
</dbReference>
<keyword evidence="4" id="KW-0540">Nuclease</keyword>
<dbReference type="InterPro" id="IPR043128">
    <property type="entry name" value="Rev_trsase/Diguanyl_cyclase"/>
</dbReference>
<dbReference type="GO" id="GO:0004519">
    <property type="term" value="F:endonuclease activity"/>
    <property type="evidence" value="ECO:0007669"/>
    <property type="project" value="UniProtKB-KW"/>
</dbReference>
<evidence type="ECO:0000313" key="13">
    <source>
        <dbReference type="EMBL" id="KAI5330874.1"/>
    </source>
</evidence>
<keyword evidence="6" id="KW-0378">Hydrolase</keyword>
<accession>A0AAD4VUT0</accession>
<dbReference type="Gene3D" id="3.30.70.270">
    <property type="match status" value="1"/>
</dbReference>
<keyword evidence="14" id="KW-1185">Reference proteome</keyword>
<dbReference type="Gene3D" id="4.10.60.10">
    <property type="entry name" value="Zinc finger, CCHC-type"/>
    <property type="match status" value="1"/>
</dbReference>
<dbReference type="EMBL" id="JAJFAZ020000004">
    <property type="protein sequence ID" value="KAI5330874.1"/>
    <property type="molecule type" value="Genomic_DNA"/>
</dbReference>
<dbReference type="CDD" id="cd01647">
    <property type="entry name" value="RT_LTR"/>
    <property type="match status" value="1"/>
</dbReference>
<organism evidence="13 14">
    <name type="scientific">Prunus dulcis</name>
    <name type="common">Almond</name>
    <name type="synonym">Amygdalus dulcis</name>
    <dbReference type="NCBI Taxonomy" id="3755"/>
    <lineage>
        <taxon>Eukaryota</taxon>
        <taxon>Viridiplantae</taxon>
        <taxon>Streptophyta</taxon>
        <taxon>Embryophyta</taxon>
        <taxon>Tracheophyta</taxon>
        <taxon>Spermatophyta</taxon>
        <taxon>Magnoliopsida</taxon>
        <taxon>eudicotyledons</taxon>
        <taxon>Gunneridae</taxon>
        <taxon>Pentapetalae</taxon>
        <taxon>rosids</taxon>
        <taxon>fabids</taxon>
        <taxon>Rosales</taxon>
        <taxon>Rosaceae</taxon>
        <taxon>Amygdaloideae</taxon>
        <taxon>Amygdaleae</taxon>
        <taxon>Prunus</taxon>
    </lineage>
</organism>
<evidence type="ECO:0000313" key="14">
    <source>
        <dbReference type="Proteomes" id="UP001054821"/>
    </source>
</evidence>
<evidence type="ECO:0000259" key="11">
    <source>
        <dbReference type="PROSITE" id="PS50878"/>
    </source>
</evidence>
<name>A0AAD4VUT0_PRUDU</name>
<dbReference type="Proteomes" id="UP001054821">
    <property type="component" value="Chromosome 4"/>
</dbReference>
<dbReference type="InterPro" id="IPR056924">
    <property type="entry name" value="SH3_Tf2-1"/>
</dbReference>
<protein>
    <recommendedName>
        <fullName evidence="1">RNA-directed DNA polymerase</fullName>
        <ecNumber evidence="1">2.7.7.49</ecNumber>
    </recommendedName>
</protein>
<dbReference type="PANTHER" id="PTHR35046">
    <property type="entry name" value="ZINC KNUCKLE (CCHC-TYPE) FAMILY PROTEIN"/>
    <property type="match status" value="1"/>
</dbReference>
<dbReference type="InterPro" id="IPR010325">
    <property type="entry name" value="Rhamnogal_lyase"/>
</dbReference>
<keyword evidence="8" id="KW-0862">Zinc</keyword>
<dbReference type="GO" id="GO:0008270">
    <property type="term" value="F:zinc ion binding"/>
    <property type="evidence" value="ECO:0007669"/>
    <property type="project" value="UniProtKB-KW"/>
</dbReference>
<evidence type="ECO:0000256" key="9">
    <source>
        <dbReference type="SAM" id="MobiDB-lite"/>
    </source>
</evidence>
<dbReference type="InterPro" id="IPR012337">
    <property type="entry name" value="RNaseH-like_sf"/>
</dbReference>
<dbReference type="Pfam" id="PF00078">
    <property type="entry name" value="RVT_1"/>
    <property type="match status" value="1"/>
</dbReference>
<feature type="compositionally biased region" description="Low complexity" evidence="9">
    <location>
        <begin position="698"/>
        <end position="707"/>
    </location>
</feature>
<dbReference type="Pfam" id="PF17917">
    <property type="entry name" value="RT_RNaseH"/>
    <property type="match status" value="1"/>
</dbReference>